<proteinExistence type="predicted"/>
<name>A0ABM1EKM2_PRICU</name>
<feature type="region of interest" description="Disordered" evidence="1">
    <location>
        <begin position="328"/>
        <end position="374"/>
    </location>
</feature>
<reference evidence="3" key="1">
    <citation type="submission" date="2025-08" db="UniProtKB">
        <authorList>
            <consortium name="RefSeq"/>
        </authorList>
    </citation>
    <scope>IDENTIFICATION</scope>
</reference>
<feature type="compositionally biased region" description="Acidic residues" evidence="1">
    <location>
        <begin position="333"/>
        <end position="348"/>
    </location>
</feature>
<feature type="compositionally biased region" description="Polar residues" evidence="1">
    <location>
        <begin position="364"/>
        <end position="374"/>
    </location>
</feature>
<evidence type="ECO:0000313" key="2">
    <source>
        <dbReference type="Proteomes" id="UP000695022"/>
    </source>
</evidence>
<dbReference type="RefSeq" id="XP_014672743.1">
    <property type="nucleotide sequence ID" value="XM_014817257.1"/>
</dbReference>
<sequence length="374" mass="42811">MPHQYRIFHQYREIKQKKENLRADECVLQIDFSENYACKAETETQSMHFGGSRKQISLHTCHAMFRDHVIRCYCTLSEDPRHCAESVWAHLAPVLDDLSKTGITTIHFVSDGPTTQYRNKTNFYLLATLPFTQWNFDQVTYNFLEASHGKGPADGIGAAIKNGADRLVAHRKDILDVKQLLESLQNTVNVKMYEISTAQISSLADSMKDVHLQPVPGTMKIHQLMTSKRLQGTVFHRHLPCFCSSGDSEFCTCHSRMKFQVENAKCKRVDSVVSRIEMNLSRELVTKFEKRIAEGYDVIIEDLDTLDESSRLEYLHWKVWRAVKLQEDRGADSDDDIQDCPVESDSDEPDKSDQDWEPEEASPSAKTQSQTSLL</sequence>
<accession>A0ABM1EKM2</accession>
<protein>
    <submittedName>
        <fullName evidence="3">Uncharacterized protein LOC106813190</fullName>
    </submittedName>
</protein>
<evidence type="ECO:0000256" key="1">
    <source>
        <dbReference type="SAM" id="MobiDB-lite"/>
    </source>
</evidence>
<evidence type="ECO:0000313" key="3">
    <source>
        <dbReference type="RefSeq" id="XP_014672743.1"/>
    </source>
</evidence>
<gene>
    <name evidence="3" type="primary">LOC106813190</name>
</gene>
<dbReference type="PANTHER" id="PTHR46601">
    <property type="entry name" value="ULP_PROTEASE DOMAIN-CONTAINING PROTEIN"/>
    <property type="match status" value="1"/>
</dbReference>
<organism evidence="2 3">
    <name type="scientific">Priapulus caudatus</name>
    <name type="common">Priapulid worm</name>
    <dbReference type="NCBI Taxonomy" id="37621"/>
    <lineage>
        <taxon>Eukaryota</taxon>
        <taxon>Metazoa</taxon>
        <taxon>Ecdysozoa</taxon>
        <taxon>Scalidophora</taxon>
        <taxon>Priapulida</taxon>
        <taxon>Priapulimorpha</taxon>
        <taxon>Priapulimorphida</taxon>
        <taxon>Priapulidae</taxon>
        <taxon>Priapulus</taxon>
    </lineage>
</organism>
<keyword evidence="2" id="KW-1185">Reference proteome</keyword>
<dbReference type="Proteomes" id="UP000695022">
    <property type="component" value="Unplaced"/>
</dbReference>
<dbReference type="GeneID" id="106813190"/>
<dbReference type="PANTHER" id="PTHR46601:SF2">
    <property type="entry name" value="UBIQUITIN-LIKE PROTEASE FAMILY PROFILE DOMAIN-CONTAINING PROTEIN"/>
    <property type="match status" value="1"/>
</dbReference>